<dbReference type="InterPro" id="IPR017266">
    <property type="entry name" value="DOC_1/2"/>
</dbReference>
<dbReference type="GO" id="GO:0017183">
    <property type="term" value="P:protein histidyl modification to diphthamide"/>
    <property type="evidence" value="ECO:0007669"/>
    <property type="project" value="TreeGrafter"/>
</dbReference>
<dbReference type="GO" id="GO:0005737">
    <property type="term" value="C:cytoplasm"/>
    <property type="evidence" value="ECO:0007669"/>
    <property type="project" value="TreeGrafter"/>
</dbReference>
<dbReference type="PANTHER" id="PTHR46042:SF1">
    <property type="entry name" value="DIPHTHINE METHYLTRANSFERASE"/>
    <property type="match status" value="1"/>
</dbReference>
<gene>
    <name evidence="14" type="ORF">LSINAPIS_LOCUS10089</name>
</gene>
<evidence type="ECO:0000256" key="5">
    <source>
        <dbReference type="ARBA" id="ARBA00022574"/>
    </source>
</evidence>
<dbReference type="GO" id="GO:0005634">
    <property type="term" value="C:nucleus"/>
    <property type="evidence" value="ECO:0007669"/>
    <property type="project" value="UniProtKB-SubCell"/>
</dbReference>
<evidence type="ECO:0000256" key="1">
    <source>
        <dbReference type="ARBA" id="ARBA00004123"/>
    </source>
</evidence>
<feature type="compositionally biased region" description="Low complexity" evidence="13">
    <location>
        <begin position="34"/>
        <end position="44"/>
    </location>
</feature>
<evidence type="ECO:0000256" key="12">
    <source>
        <dbReference type="PROSITE-ProRule" id="PRU00221"/>
    </source>
</evidence>
<reference evidence="14 15" key="1">
    <citation type="submission" date="2017-07" db="EMBL/GenBank/DDBJ databases">
        <authorList>
            <person name="Talla V."/>
            <person name="Backstrom N."/>
        </authorList>
    </citation>
    <scope>NUCLEOTIDE SEQUENCE [LARGE SCALE GENOMIC DNA]</scope>
</reference>
<evidence type="ECO:0000256" key="7">
    <source>
        <dbReference type="ARBA" id="ARBA00022801"/>
    </source>
</evidence>
<dbReference type="Pfam" id="PF09806">
    <property type="entry name" value="CDK2AP"/>
    <property type="match status" value="2"/>
</dbReference>
<dbReference type="InterPro" id="IPR019775">
    <property type="entry name" value="WD40_repeat_CS"/>
</dbReference>
<dbReference type="InterPro" id="IPR001680">
    <property type="entry name" value="WD40_rpt"/>
</dbReference>
<evidence type="ECO:0000256" key="9">
    <source>
        <dbReference type="ARBA" id="ARBA00038092"/>
    </source>
</evidence>
<evidence type="ECO:0000256" key="10">
    <source>
        <dbReference type="ARBA" id="ARBA00039131"/>
    </source>
</evidence>
<evidence type="ECO:0000256" key="4">
    <source>
        <dbReference type="ARBA" id="ARBA00022553"/>
    </source>
</evidence>
<comment type="catalytic activity">
    <reaction evidence="11">
        <text>diphthine methyl ester-[translation elongation factor 2] + H2O = diphthine-[translation elongation factor 2] + methanol + H(+)</text>
        <dbReference type="Rhea" id="RHEA:42656"/>
        <dbReference type="Rhea" id="RHEA-COMP:10172"/>
        <dbReference type="Rhea" id="RHEA-COMP:10173"/>
        <dbReference type="ChEBI" id="CHEBI:15377"/>
        <dbReference type="ChEBI" id="CHEBI:15378"/>
        <dbReference type="ChEBI" id="CHEBI:17790"/>
        <dbReference type="ChEBI" id="CHEBI:79005"/>
        <dbReference type="ChEBI" id="CHEBI:82696"/>
        <dbReference type="EC" id="3.1.1.97"/>
    </reaction>
</comment>
<feature type="region of interest" description="Disordered" evidence="13">
    <location>
        <begin position="25"/>
        <end position="58"/>
    </location>
</feature>
<keyword evidence="4" id="KW-0597">Phosphoprotein</keyword>
<sequence>MEAMDIQAVESKLSDVTVTAIPMNGKSTHKDLSHSTSSHATISTVPASSPSSVGKDKDNGVSKYAQLLAVIEEMGKEVRPSYSGSRSSAERLKRGIVHARILVRECLIETERSPFVLNFVDMLVTMVLWKTELKWQTEYSADSVEWCPVQGYTDVLVCGTYQLDKAEEVKADTTELSPLHSIDTAGILDQKWCYHKLNNHPVLGVVTADGFIELHRLVDNDGVLTLELWLKESVGEDVLALSLDWSTNKTFLDHPYLVVSDSGGNVMVLQVEDDCLRIIGKWKAHNFEAWISAFNYWNDNLFYSGGDDCVFKAYDQRVAEAVTINRTHGAGVTSIRCHTDNEHQLLSGSYDEYVRLWDLRQLKRSVSEQDVTGGVWRLKWHPQHSGTIVAACMYGGFQLLRHTDVLHVVSEYLEHESIAYGVDWNYDQSCLVATCSFYDCKLHIAEVVLDR</sequence>
<dbReference type="AlphaFoldDB" id="A0A5E4QP94"/>
<keyword evidence="6" id="KW-0677">Repeat</keyword>
<comment type="subcellular location">
    <subcellularLocation>
        <location evidence="1">Nucleus</location>
    </subcellularLocation>
</comment>
<dbReference type="SUPFAM" id="SSF50978">
    <property type="entry name" value="WD40 repeat-like"/>
    <property type="match status" value="1"/>
</dbReference>
<keyword evidence="5 12" id="KW-0853">WD repeat</keyword>
<evidence type="ECO:0000256" key="6">
    <source>
        <dbReference type="ARBA" id="ARBA00022737"/>
    </source>
</evidence>
<organism evidence="14 15">
    <name type="scientific">Leptidea sinapis</name>
    <dbReference type="NCBI Taxonomy" id="189913"/>
    <lineage>
        <taxon>Eukaryota</taxon>
        <taxon>Metazoa</taxon>
        <taxon>Ecdysozoa</taxon>
        <taxon>Arthropoda</taxon>
        <taxon>Hexapoda</taxon>
        <taxon>Insecta</taxon>
        <taxon>Pterygota</taxon>
        <taxon>Neoptera</taxon>
        <taxon>Endopterygota</taxon>
        <taxon>Lepidoptera</taxon>
        <taxon>Glossata</taxon>
        <taxon>Ditrysia</taxon>
        <taxon>Papilionoidea</taxon>
        <taxon>Pieridae</taxon>
        <taxon>Dismorphiinae</taxon>
        <taxon>Leptidea</taxon>
    </lineage>
</organism>
<protein>
    <recommendedName>
        <fullName evidence="10">methylated diphthine methylhydrolase</fullName>
        <ecNumber evidence="10">3.1.1.97</ecNumber>
    </recommendedName>
</protein>
<keyword evidence="7" id="KW-0378">Hydrolase</keyword>
<dbReference type="Gene3D" id="6.10.140.1300">
    <property type="match status" value="1"/>
</dbReference>
<dbReference type="Gene3D" id="2.130.10.10">
    <property type="entry name" value="YVTN repeat-like/Quinoprotein amine dehydrogenase"/>
    <property type="match status" value="1"/>
</dbReference>
<name>A0A5E4QP94_9NEOP</name>
<evidence type="ECO:0000313" key="15">
    <source>
        <dbReference type="Proteomes" id="UP000324832"/>
    </source>
</evidence>
<keyword evidence="8" id="KW-0539">Nucleus</keyword>
<dbReference type="EMBL" id="FZQP02004000">
    <property type="protein sequence ID" value="VVC99159.1"/>
    <property type="molecule type" value="Genomic_DNA"/>
</dbReference>
<dbReference type="Proteomes" id="UP000324832">
    <property type="component" value="Unassembled WGS sequence"/>
</dbReference>
<evidence type="ECO:0000313" key="14">
    <source>
        <dbReference type="EMBL" id="VVC99159.1"/>
    </source>
</evidence>
<comment type="pathway">
    <text evidence="2">Protein modification; peptidyl-diphthamide biosynthesis.</text>
</comment>
<feature type="repeat" description="WD" evidence="12">
    <location>
        <begin position="325"/>
        <end position="367"/>
    </location>
</feature>
<comment type="similarity">
    <text evidence="9">Belongs to the DPH7 family.</text>
</comment>
<accession>A0A5E4QP94</accession>
<evidence type="ECO:0000256" key="3">
    <source>
        <dbReference type="ARBA" id="ARBA00008485"/>
    </source>
</evidence>
<dbReference type="GO" id="GO:0061685">
    <property type="term" value="F:diphthine methylesterase activity"/>
    <property type="evidence" value="ECO:0007669"/>
    <property type="project" value="UniProtKB-EC"/>
</dbReference>
<dbReference type="PROSITE" id="PS00678">
    <property type="entry name" value="WD_REPEATS_1"/>
    <property type="match status" value="1"/>
</dbReference>
<evidence type="ECO:0000256" key="13">
    <source>
        <dbReference type="SAM" id="MobiDB-lite"/>
    </source>
</evidence>
<dbReference type="PANTHER" id="PTHR46042">
    <property type="entry name" value="DIPHTHINE METHYLTRANSFERASE"/>
    <property type="match status" value="1"/>
</dbReference>
<evidence type="ECO:0000256" key="2">
    <source>
        <dbReference type="ARBA" id="ARBA00005156"/>
    </source>
</evidence>
<dbReference type="SMART" id="SM00320">
    <property type="entry name" value="WD40"/>
    <property type="match status" value="3"/>
</dbReference>
<evidence type="ECO:0000256" key="8">
    <source>
        <dbReference type="ARBA" id="ARBA00023242"/>
    </source>
</evidence>
<dbReference type="PROSITE" id="PS50294">
    <property type="entry name" value="WD_REPEATS_REGION"/>
    <property type="match status" value="1"/>
</dbReference>
<dbReference type="PROSITE" id="PS50082">
    <property type="entry name" value="WD_REPEATS_2"/>
    <property type="match status" value="1"/>
</dbReference>
<keyword evidence="15" id="KW-1185">Reference proteome</keyword>
<dbReference type="Pfam" id="PF00400">
    <property type="entry name" value="WD40"/>
    <property type="match status" value="1"/>
</dbReference>
<evidence type="ECO:0000256" key="11">
    <source>
        <dbReference type="ARBA" id="ARBA00047551"/>
    </source>
</evidence>
<comment type="similarity">
    <text evidence="3">Belongs to the CDK2AP family.</text>
</comment>
<dbReference type="EC" id="3.1.1.97" evidence="10"/>
<proteinExistence type="inferred from homology"/>
<dbReference type="InterPro" id="IPR052415">
    <property type="entry name" value="Diphthine_MTase"/>
</dbReference>
<dbReference type="InterPro" id="IPR036322">
    <property type="entry name" value="WD40_repeat_dom_sf"/>
</dbReference>
<dbReference type="InterPro" id="IPR015943">
    <property type="entry name" value="WD40/YVTN_repeat-like_dom_sf"/>
</dbReference>